<dbReference type="Pfam" id="PF05175">
    <property type="entry name" value="MTS"/>
    <property type="match status" value="1"/>
</dbReference>
<dbReference type="Proteomes" id="UP000715965">
    <property type="component" value="Unassembled WGS sequence"/>
</dbReference>
<dbReference type="EMBL" id="JADDOJ010000002">
    <property type="protein sequence ID" value="MBE7939087.1"/>
    <property type="molecule type" value="Genomic_DNA"/>
</dbReference>
<protein>
    <submittedName>
        <fullName evidence="4">Methyltransferase</fullName>
    </submittedName>
</protein>
<keyword evidence="2" id="KW-0949">S-adenosyl-L-methionine</keyword>
<name>A0ABR9S9R4_9BURK</name>
<evidence type="ECO:0000256" key="1">
    <source>
        <dbReference type="ARBA" id="ARBA00022603"/>
    </source>
</evidence>
<dbReference type="Gene3D" id="3.40.50.150">
    <property type="entry name" value="Vaccinia Virus protein VP39"/>
    <property type="match status" value="1"/>
</dbReference>
<dbReference type="CDD" id="cd02440">
    <property type="entry name" value="AdoMet_MTases"/>
    <property type="match status" value="1"/>
</dbReference>
<dbReference type="InterPro" id="IPR007848">
    <property type="entry name" value="Small_mtfrase_dom"/>
</dbReference>
<dbReference type="SUPFAM" id="SSF53335">
    <property type="entry name" value="S-adenosyl-L-methionine-dependent methyltransferases"/>
    <property type="match status" value="1"/>
</dbReference>
<dbReference type="InterPro" id="IPR050320">
    <property type="entry name" value="N5-glutamine_MTase"/>
</dbReference>
<proteinExistence type="predicted"/>
<reference evidence="4 5" key="1">
    <citation type="submission" date="2020-10" db="EMBL/GenBank/DDBJ databases">
        <title>Draft genome of Ramlibacter aquaticus LMG 30558.</title>
        <authorList>
            <person name="Props R."/>
        </authorList>
    </citation>
    <scope>NUCLEOTIDE SEQUENCE [LARGE SCALE GENOMIC DNA]</scope>
    <source>
        <strain evidence="4 5">LMG 30558</strain>
    </source>
</reference>
<keyword evidence="1 4" id="KW-0489">Methyltransferase</keyword>
<feature type="domain" description="Methyltransferase small" evidence="3">
    <location>
        <begin position="137"/>
        <end position="253"/>
    </location>
</feature>
<dbReference type="RefSeq" id="WP_193778639.1">
    <property type="nucleotide sequence ID" value="NZ_JADDOJ010000002.1"/>
</dbReference>
<organism evidence="4 5">
    <name type="scientific">Ramlibacter aquaticus</name>
    <dbReference type="NCBI Taxonomy" id="2780094"/>
    <lineage>
        <taxon>Bacteria</taxon>
        <taxon>Pseudomonadati</taxon>
        <taxon>Pseudomonadota</taxon>
        <taxon>Betaproteobacteria</taxon>
        <taxon>Burkholderiales</taxon>
        <taxon>Comamonadaceae</taxon>
        <taxon>Ramlibacter</taxon>
    </lineage>
</organism>
<dbReference type="GO" id="GO:0008168">
    <property type="term" value="F:methyltransferase activity"/>
    <property type="evidence" value="ECO:0007669"/>
    <property type="project" value="UniProtKB-KW"/>
</dbReference>
<dbReference type="PANTHER" id="PTHR18895:SF74">
    <property type="entry name" value="MTRF1L RELEASE FACTOR GLUTAMINE METHYLTRANSFERASE"/>
    <property type="match status" value="1"/>
</dbReference>
<evidence type="ECO:0000313" key="5">
    <source>
        <dbReference type="Proteomes" id="UP000715965"/>
    </source>
</evidence>
<gene>
    <name evidence="4" type="ORF">IM725_00700</name>
</gene>
<dbReference type="PANTHER" id="PTHR18895">
    <property type="entry name" value="HEMK METHYLTRANSFERASE"/>
    <property type="match status" value="1"/>
</dbReference>
<sequence>MAEDLSSAWHAAMAGLLRLLRAEGYRFITPTPLTHSRVLARPRGRPDALKDAFGWSRPFTAGDLPHRLLACLEAAAMLDRDGDRLRSRVRVSSVDDDLFLHSAYPTSEADAVFFGPDTYRFCRFIREAIEEMAAPPVRILDVGCGTGAGAVAAARALRGRRLSPQWVLSDINPRALRFAACNLDAASVPANLALGDGLQAVAGDFDLIVANPPYMADAQHRQYRDGGEGHGRALSVRLAREALPRLAPGGRLALYTGVAMVDGVDPFIAELLQDLESGPYAWRYEEIDPDVFGEELESEAYQDVDRIAAVGLVATRTGGAR</sequence>
<evidence type="ECO:0000256" key="2">
    <source>
        <dbReference type="ARBA" id="ARBA00022691"/>
    </source>
</evidence>
<keyword evidence="5" id="KW-1185">Reference proteome</keyword>
<evidence type="ECO:0000259" key="3">
    <source>
        <dbReference type="Pfam" id="PF05175"/>
    </source>
</evidence>
<comment type="caution">
    <text evidence="4">The sequence shown here is derived from an EMBL/GenBank/DDBJ whole genome shotgun (WGS) entry which is preliminary data.</text>
</comment>
<accession>A0ABR9S9R4</accession>
<evidence type="ECO:0000313" key="4">
    <source>
        <dbReference type="EMBL" id="MBE7939087.1"/>
    </source>
</evidence>
<dbReference type="InterPro" id="IPR002052">
    <property type="entry name" value="DNA_methylase_N6_adenine_CS"/>
</dbReference>
<dbReference type="GO" id="GO:0032259">
    <property type="term" value="P:methylation"/>
    <property type="evidence" value="ECO:0007669"/>
    <property type="project" value="UniProtKB-KW"/>
</dbReference>
<dbReference type="PROSITE" id="PS00092">
    <property type="entry name" value="N6_MTASE"/>
    <property type="match status" value="1"/>
</dbReference>
<dbReference type="InterPro" id="IPR029063">
    <property type="entry name" value="SAM-dependent_MTases_sf"/>
</dbReference>
<keyword evidence="1 4" id="KW-0808">Transferase</keyword>